<reference evidence="3" key="2">
    <citation type="journal article" date="2023" name="Infect Dis Poverty">
        <title>Chromosome-scale genome of the human blood fluke Schistosoma mekongi and its implications for public health.</title>
        <authorList>
            <person name="Zhou M."/>
            <person name="Xu L."/>
            <person name="Xu D."/>
            <person name="Chen W."/>
            <person name="Khan J."/>
            <person name="Hu Y."/>
            <person name="Huang H."/>
            <person name="Wei H."/>
            <person name="Zhang Y."/>
            <person name="Chusongsang P."/>
            <person name="Tanasarnprasert K."/>
            <person name="Hu X."/>
            <person name="Limpanont Y."/>
            <person name="Lv Z."/>
        </authorList>
    </citation>
    <scope>NUCLEOTIDE SEQUENCE</scope>
    <source>
        <strain evidence="3">LV_2022a</strain>
    </source>
</reference>
<evidence type="ECO:0000256" key="1">
    <source>
        <dbReference type="SAM" id="MobiDB-lite"/>
    </source>
</evidence>
<comment type="caution">
    <text evidence="3">The sequence shown here is derived from an EMBL/GenBank/DDBJ whole genome shotgun (WGS) entry which is preliminary data.</text>
</comment>
<keyword evidence="4" id="KW-1185">Reference proteome</keyword>
<feature type="transmembrane region" description="Helical" evidence="2">
    <location>
        <begin position="208"/>
        <end position="233"/>
    </location>
</feature>
<evidence type="ECO:0000313" key="3">
    <source>
        <dbReference type="EMBL" id="KAK4469125.1"/>
    </source>
</evidence>
<dbReference type="Proteomes" id="UP001292079">
    <property type="component" value="Unassembled WGS sequence"/>
</dbReference>
<gene>
    <name evidence="3" type="ORF">MN116_006709</name>
</gene>
<feature type="compositionally biased region" description="Basic and acidic residues" evidence="1">
    <location>
        <begin position="71"/>
        <end position="86"/>
    </location>
</feature>
<feature type="compositionally biased region" description="Low complexity" evidence="1">
    <location>
        <begin position="38"/>
        <end position="48"/>
    </location>
</feature>
<accession>A0AAE1Z8K1</accession>
<dbReference type="AlphaFoldDB" id="A0AAE1Z8K1"/>
<feature type="compositionally biased region" description="Polar residues" evidence="1">
    <location>
        <begin position="88"/>
        <end position="104"/>
    </location>
</feature>
<feature type="region of interest" description="Disordered" evidence="1">
    <location>
        <begin position="38"/>
        <end position="111"/>
    </location>
</feature>
<keyword evidence="2" id="KW-1133">Transmembrane helix</keyword>
<organism evidence="3 4">
    <name type="scientific">Schistosoma mekongi</name>
    <name type="common">Parasitic worm</name>
    <dbReference type="NCBI Taxonomy" id="38744"/>
    <lineage>
        <taxon>Eukaryota</taxon>
        <taxon>Metazoa</taxon>
        <taxon>Spiralia</taxon>
        <taxon>Lophotrochozoa</taxon>
        <taxon>Platyhelminthes</taxon>
        <taxon>Trematoda</taxon>
        <taxon>Digenea</taxon>
        <taxon>Strigeidida</taxon>
        <taxon>Schistosomatoidea</taxon>
        <taxon>Schistosomatidae</taxon>
        <taxon>Schistosoma</taxon>
    </lineage>
</organism>
<evidence type="ECO:0000313" key="4">
    <source>
        <dbReference type="Proteomes" id="UP001292079"/>
    </source>
</evidence>
<reference evidence="3" key="1">
    <citation type="submission" date="2022-04" db="EMBL/GenBank/DDBJ databases">
        <authorList>
            <person name="Xu L."/>
            <person name="Lv Z."/>
        </authorList>
    </citation>
    <scope>NUCLEOTIDE SEQUENCE</scope>
    <source>
        <strain evidence="3">LV_2022a</strain>
    </source>
</reference>
<dbReference type="EMBL" id="JALJAT010000005">
    <property type="protein sequence ID" value="KAK4469125.1"/>
    <property type="molecule type" value="Genomic_DNA"/>
</dbReference>
<evidence type="ECO:0000256" key="2">
    <source>
        <dbReference type="SAM" id="Phobius"/>
    </source>
</evidence>
<protein>
    <submittedName>
        <fullName evidence="3">Uncharacterized protein</fullName>
    </submittedName>
</protein>
<sequence length="234" mass="27033">MTMHDHRGYDMHKSNQNNINTYNASTINDDFVSNTISIGNNNNNISTNRLRDDQAEEDEADEAEETTVDAIVKDDNNVNTHYDKNKTKSNPISKTHQNDQNTSKNNDEYDSKNGIAYQKLDSFKKITTTTPLSVKLNMNTNNNYKRNENNVENLKDETMRNLARRTLAIGIPGLHPSSHKTLFIFSEENAIRKYSKIIIEWGYPFSEFIYRMMITMLFIIKGSSCFYSVFYVLP</sequence>
<keyword evidence="2" id="KW-0812">Transmembrane</keyword>
<keyword evidence="2" id="KW-0472">Membrane</keyword>
<feature type="compositionally biased region" description="Acidic residues" evidence="1">
    <location>
        <begin position="54"/>
        <end position="67"/>
    </location>
</feature>
<proteinExistence type="predicted"/>
<name>A0AAE1Z8K1_SCHME</name>